<evidence type="ECO:0000256" key="1">
    <source>
        <dbReference type="SAM" id="MobiDB-lite"/>
    </source>
</evidence>
<feature type="region of interest" description="Disordered" evidence="1">
    <location>
        <begin position="99"/>
        <end position="159"/>
    </location>
</feature>
<dbReference type="EMBL" id="AVOT02008465">
    <property type="protein sequence ID" value="MBW0486073.1"/>
    <property type="molecule type" value="Genomic_DNA"/>
</dbReference>
<sequence>ADITAIPAVRSEKVSTGSSRDIPVLGQELVYGGKAEGGETSSQLVDRDTELLHSRKEAYGPRKHTRASEGVKHNVFQRTSQKDKSLVKNQSIFLEYQEELAQKKDNSPVEAPQASTSTKYREASPKEQPEGPAQMEQDLPEELSACDPKPEHKHDSQIP</sequence>
<feature type="compositionally biased region" description="Basic and acidic residues" evidence="1">
    <location>
        <begin position="45"/>
        <end position="72"/>
    </location>
</feature>
<evidence type="ECO:0000313" key="3">
    <source>
        <dbReference type="Proteomes" id="UP000765509"/>
    </source>
</evidence>
<evidence type="ECO:0000313" key="2">
    <source>
        <dbReference type="EMBL" id="MBW0486073.1"/>
    </source>
</evidence>
<feature type="compositionally biased region" description="Basic and acidic residues" evidence="1">
    <location>
        <begin position="148"/>
        <end position="159"/>
    </location>
</feature>
<dbReference type="Proteomes" id="UP000765509">
    <property type="component" value="Unassembled WGS sequence"/>
</dbReference>
<accession>A0A9Q3CNK3</accession>
<name>A0A9Q3CNK3_9BASI</name>
<gene>
    <name evidence="2" type="ORF">O181_025788</name>
</gene>
<reference evidence="2" key="1">
    <citation type="submission" date="2021-03" db="EMBL/GenBank/DDBJ databases">
        <title>Draft genome sequence of rust myrtle Austropuccinia psidii MF-1, a brazilian biotype.</title>
        <authorList>
            <person name="Quecine M.C."/>
            <person name="Pachon D.M.R."/>
            <person name="Bonatelli M.L."/>
            <person name="Correr F.H."/>
            <person name="Franceschini L.M."/>
            <person name="Leite T.F."/>
            <person name="Margarido G.R.A."/>
            <person name="Almeida C.A."/>
            <person name="Ferrarezi J.A."/>
            <person name="Labate C.A."/>
        </authorList>
    </citation>
    <scope>NUCLEOTIDE SEQUENCE</scope>
    <source>
        <strain evidence="2">MF-1</strain>
    </source>
</reference>
<keyword evidence="3" id="KW-1185">Reference proteome</keyword>
<dbReference type="AlphaFoldDB" id="A0A9Q3CNK3"/>
<comment type="caution">
    <text evidence="2">The sequence shown here is derived from an EMBL/GenBank/DDBJ whole genome shotgun (WGS) entry which is preliminary data.</text>
</comment>
<feature type="non-terminal residue" evidence="2">
    <location>
        <position position="1"/>
    </location>
</feature>
<proteinExistence type="predicted"/>
<feature type="compositionally biased region" description="Basic and acidic residues" evidence="1">
    <location>
        <begin position="119"/>
        <end position="129"/>
    </location>
</feature>
<feature type="region of interest" description="Disordered" evidence="1">
    <location>
        <begin position="1"/>
        <end position="21"/>
    </location>
</feature>
<feature type="region of interest" description="Disordered" evidence="1">
    <location>
        <begin position="33"/>
        <end position="85"/>
    </location>
</feature>
<organism evidence="2 3">
    <name type="scientific">Austropuccinia psidii MF-1</name>
    <dbReference type="NCBI Taxonomy" id="1389203"/>
    <lineage>
        <taxon>Eukaryota</taxon>
        <taxon>Fungi</taxon>
        <taxon>Dikarya</taxon>
        <taxon>Basidiomycota</taxon>
        <taxon>Pucciniomycotina</taxon>
        <taxon>Pucciniomycetes</taxon>
        <taxon>Pucciniales</taxon>
        <taxon>Sphaerophragmiaceae</taxon>
        <taxon>Austropuccinia</taxon>
    </lineage>
</organism>
<protein>
    <submittedName>
        <fullName evidence="2">Uncharacterized protein</fullName>
    </submittedName>
</protein>